<dbReference type="Proteomes" id="UP000293360">
    <property type="component" value="Unassembled WGS sequence"/>
</dbReference>
<keyword evidence="1" id="KW-0732">Signal</keyword>
<evidence type="ECO:0000313" key="3">
    <source>
        <dbReference type="Proteomes" id="UP000293360"/>
    </source>
</evidence>
<name>A0A4Q4TN14_9PEZI</name>
<comment type="caution">
    <text evidence="2">The sequence shown here is derived from an EMBL/GenBank/DDBJ whole genome shotgun (WGS) entry which is preliminary data.</text>
</comment>
<accession>A0A4Q4TN14</accession>
<evidence type="ECO:0000256" key="1">
    <source>
        <dbReference type="SAM" id="SignalP"/>
    </source>
</evidence>
<reference evidence="2 3" key="1">
    <citation type="submission" date="2018-06" db="EMBL/GenBank/DDBJ databases">
        <title>Complete Genomes of Monosporascus.</title>
        <authorList>
            <person name="Robinson A.J."/>
            <person name="Natvig D.O."/>
        </authorList>
    </citation>
    <scope>NUCLEOTIDE SEQUENCE [LARGE SCALE GENOMIC DNA]</scope>
    <source>
        <strain evidence="2 3">CBS 110550</strain>
    </source>
</reference>
<feature type="chain" id="PRO_5020537158" evidence="1">
    <location>
        <begin position="22"/>
        <end position="399"/>
    </location>
</feature>
<feature type="signal peptide" evidence="1">
    <location>
        <begin position="1"/>
        <end position="21"/>
    </location>
</feature>
<keyword evidence="3" id="KW-1185">Reference proteome</keyword>
<dbReference type="OrthoDB" id="2019572at2759"/>
<proteinExistence type="predicted"/>
<organism evidence="2 3">
    <name type="scientific">Monosporascus ibericus</name>
    <dbReference type="NCBI Taxonomy" id="155417"/>
    <lineage>
        <taxon>Eukaryota</taxon>
        <taxon>Fungi</taxon>
        <taxon>Dikarya</taxon>
        <taxon>Ascomycota</taxon>
        <taxon>Pezizomycotina</taxon>
        <taxon>Sordariomycetes</taxon>
        <taxon>Xylariomycetidae</taxon>
        <taxon>Xylariales</taxon>
        <taxon>Xylariales incertae sedis</taxon>
        <taxon>Monosporascus</taxon>
    </lineage>
</organism>
<protein>
    <submittedName>
        <fullName evidence="2">Uncharacterized protein</fullName>
    </submittedName>
</protein>
<dbReference type="EMBL" id="QJNU01000058">
    <property type="protein sequence ID" value="RYP08601.1"/>
    <property type="molecule type" value="Genomic_DNA"/>
</dbReference>
<sequence>MRTAFTTAAAALVLAAGVVIATDSECPPGAIDVHNGQPCCVPHIKRAFTPRRGLLTRTTSTCCTEKEPSSPTVSKKVNLQCGRNYGDDSKDVEDGVEFDVVECPTGYGTGDCFHVKITVAAGAVIGDMHLQINDDPITVNTGLGNAPWIDKVYCDGLLGECWVPLDYIQNLFPTDSLCGKAVNVAAGVGINGATCFQEGTRISPTGNWFSYTTVTFECSDDICAKSCDCPTGKWCNMGTAYGYAEDKAITFNPTLVGAGATGCRKWGWYYKISSADLYGAGLTGDLRVGAGGNDVSKSIDVGDFSAKLSGTTLTVKYDLTSGYDLGEVHVYASCNAPTSCAPGSWAAYNSHNSGLDLSSTTDRIFEQAITVPKCDTYYLIFHGAINNKIHDHTCQIPIE</sequence>
<gene>
    <name evidence="2" type="ORF">DL764_001836</name>
</gene>
<evidence type="ECO:0000313" key="2">
    <source>
        <dbReference type="EMBL" id="RYP08601.1"/>
    </source>
</evidence>
<dbReference type="AlphaFoldDB" id="A0A4Q4TN14"/>